<keyword evidence="2" id="KW-1185">Reference proteome</keyword>
<evidence type="ECO:0000313" key="1">
    <source>
        <dbReference type="EMBL" id="KAK5633788.1"/>
    </source>
</evidence>
<organism evidence="1 2">
    <name type="scientific">Xylaria bambusicola</name>
    <dbReference type="NCBI Taxonomy" id="326684"/>
    <lineage>
        <taxon>Eukaryota</taxon>
        <taxon>Fungi</taxon>
        <taxon>Dikarya</taxon>
        <taxon>Ascomycota</taxon>
        <taxon>Pezizomycotina</taxon>
        <taxon>Sordariomycetes</taxon>
        <taxon>Xylariomycetidae</taxon>
        <taxon>Xylariales</taxon>
        <taxon>Xylariaceae</taxon>
        <taxon>Xylaria</taxon>
    </lineage>
</organism>
<protein>
    <submittedName>
        <fullName evidence="1">Uncharacterized protein</fullName>
    </submittedName>
</protein>
<reference evidence="1 2" key="1">
    <citation type="submission" date="2023-10" db="EMBL/GenBank/DDBJ databases">
        <title>Draft genome sequence of Xylaria bambusicola isolate GMP-LS, the root and basal stem rot pathogen of sugarcane in Indonesia.</title>
        <authorList>
            <person name="Selvaraj P."/>
            <person name="Muralishankar V."/>
            <person name="Muruganantham S."/>
            <person name="Sp S."/>
            <person name="Haryani S."/>
            <person name="Lau K.J.X."/>
            <person name="Naqvi N.I."/>
        </authorList>
    </citation>
    <scope>NUCLEOTIDE SEQUENCE [LARGE SCALE GENOMIC DNA]</scope>
    <source>
        <strain evidence="1">GMP-LS</strain>
    </source>
</reference>
<gene>
    <name evidence="1" type="ORF">RRF57_009502</name>
</gene>
<name>A0AAN7ZBZ9_9PEZI</name>
<evidence type="ECO:0000313" key="2">
    <source>
        <dbReference type="Proteomes" id="UP001305414"/>
    </source>
</evidence>
<dbReference type="Proteomes" id="UP001305414">
    <property type="component" value="Unassembled WGS sequence"/>
</dbReference>
<proteinExistence type="predicted"/>
<comment type="caution">
    <text evidence="1">The sequence shown here is derived from an EMBL/GenBank/DDBJ whole genome shotgun (WGS) entry which is preliminary data.</text>
</comment>
<sequence>MRHRSAARIPPFLDIRVDARDRAREESASHGRIRVDGDAVAAARGDQLVFDITEQTVVQRLIDCGAHEAAVGAYRGYFGDFEGCVVAQPETLEFAGFVELVGGFEGGGEGDGTVLLLHNVS</sequence>
<dbReference type="AlphaFoldDB" id="A0AAN7ZBZ9"/>
<accession>A0AAN7ZBZ9</accession>
<dbReference type="EMBL" id="JAWHQM010000035">
    <property type="protein sequence ID" value="KAK5633788.1"/>
    <property type="molecule type" value="Genomic_DNA"/>
</dbReference>